<evidence type="ECO:0000313" key="2">
    <source>
        <dbReference type="EMBL" id="KAH3801946.1"/>
    </source>
</evidence>
<comment type="caution">
    <text evidence="2">The sequence shown here is derived from an EMBL/GenBank/DDBJ whole genome shotgun (WGS) entry which is preliminary data.</text>
</comment>
<dbReference type="Gene3D" id="2.40.70.10">
    <property type="entry name" value="Acid Proteases"/>
    <property type="match status" value="1"/>
</dbReference>
<dbReference type="InterPro" id="IPR021109">
    <property type="entry name" value="Peptidase_aspartic_dom_sf"/>
</dbReference>
<sequence>MDSQKGEREESRCVHEVRRAPSPCTVSGSAVDKLTQVVDRILGYVERLSNSCGSQDDDSRVRQPVQVFRSDGGKRLYGEYAAEGSNEDGNQNLGFSKQRQVRCPEGTGGGGPSGHRNQHAYERGSGPNAYQGSAGNRRNNGYRSGYPNSNVRPEGSKRGRYGSNWGEYPVMARRGISFLFGNLEHFRCGCRVGAGSVSNNESIPLSFTEAAEQQSRPEVGRVNQLGSAAQFCLKAQVGDIMVDAVIDSAAEVSLISDRVYKATKQPPPKQRDVKLLMTGRDPSMQGYVVGPVKLKIGNYWYQQHLYLAPTDVDMLLGFDILMNPGRAIINMAEATFIADGQVLSLEGGSLQHTDHVHDAVTFALPTASEVVRDPQMVTNECTERDRGGSSYVGTFRVQRVAVQSGVTATPTAGHADPAGVTAEDSREKASSCGVAAADRRKRASGYGITSEDRWNSACGYRVSTSNIKLLTVQEVVRHIGVCTDESTEGGNDETVGVDDAVLLALPTVHEVVRHIGVCTDISTEGGNGETGGVGGREDEFTEGIDDAVPLQLPTVCEVVRHTGVFTDMSTVRGNGETGGVGDGEATAEGENSCKPYPVQQGSSRFVYFILIFCYAWLRHRCCGVFTFPFPFSMDTSEIVPIAALEESSSYGNSVGIVLTELPKRPAGIVPQEVSSVGNAALEESSSYGNSVGIAHTELPKRPAGIVPQEVSSVGNAALEESSSYGNSVGIAHTELPKRPAGIVPQEVSSVGNAALEESCSYGNSVGIVLTELPKRPAGIVPQEVSSVGNAALEESSSYGNSVGIVLTELPKRPAGIVPQEVSSVGNAALEESSSYGSFVGIVLTELPKRPAGIVPQEVSSVGNAALEESSSYGNSVGIVLTELPKRPAGIVPQEVSSVGNAALEESSSYGNFVGIVLTELPKRPAGIVPQEVSSVGNAALEESSSYGNSVGIVLTKLPKRPAGIVSQEVSSVGNAALEESSSYGNSVGIVLTELPKRPAGIVPQEVSSVGNAAL</sequence>
<dbReference type="CDD" id="cd00303">
    <property type="entry name" value="retropepsin_like"/>
    <property type="match status" value="1"/>
</dbReference>
<reference evidence="2" key="2">
    <citation type="submission" date="2020-11" db="EMBL/GenBank/DDBJ databases">
        <authorList>
            <person name="McCartney M.A."/>
            <person name="Auch B."/>
            <person name="Kono T."/>
            <person name="Mallez S."/>
            <person name="Becker A."/>
            <person name="Gohl D.M."/>
            <person name="Silverstein K.A.T."/>
            <person name="Koren S."/>
            <person name="Bechman K.B."/>
            <person name="Herman A."/>
            <person name="Abrahante J.E."/>
            <person name="Garbe J."/>
        </authorList>
    </citation>
    <scope>NUCLEOTIDE SEQUENCE</scope>
    <source>
        <strain evidence="2">Duluth1</strain>
        <tissue evidence="2">Whole animal</tissue>
    </source>
</reference>
<feature type="region of interest" description="Disordered" evidence="1">
    <location>
        <begin position="408"/>
        <end position="434"/>
    </location>
</feature>
<evidence type="ECO:0000313" key="3">
    <source>
        <dbReference type="Proteomes" id="UP000828390"/>
    </source>
</evidence>
<name>A0A9D4FPQ7_DREPO</name>
<dbReference type="SUPFAM" id="SSF50630">
    <property type="entry name" value="Acid proteases"/>
    <property type="match status" value="1"/>
</dbReference>
<feature type="region of interest" description="Disordered" evidence="1">
    <location>
        <begin position="101"/>
        <end position="160"/>
    </location>
</feature>
<reference evidence="2" key="1">
    <citation type="journal article" date="2019" name="bioRxiv">
        <title>The Genome of the Zebra Mussel, Dreissena polymorpha: A Resource for Invasive Species Research.</title>
        <authorList>
            <person name="McCartney M.A."/>
            <person name="Auch B."/>
            <person name="Kono T."/>
            <person name="Mallez S."/>
            <person name="Zhang Y."/>
            <person name="Obille A."/>
            <person name="Becker A."/>
            <person name="Abrahante J.E."/>
            <person name="Garbe J."/>
            <person name="Badalamenti J.P."/>
            <person name="Herman A."/>
            <person name="Mangelson H."/>
            <person name="Liachko I."/>
            <person name="Sullivan S."/>
            <person name="Sone E.D."/>
            <person name="Koren S."/>
            <person name="Silverstein K.A.T."/>
            <person name="Beckman K.B."/>
            <person name="Gohl D.M."/>
        </authorList>
    </citation>
    <scope>NUCLEOTIDE SEQUENCE</scope>
    <source>
        <strain evidence="2">Duluth1</strain>
        <tissue evidence="2">Whole animal</tissue>
    </source>
</reference>
<proteinExistence type="predicted"/>
<protein>
    <recommendedName>
        <fullName evidence="4">Peptidase A2 domain-containing protein</fullName>
    </recommendedName>
</protein>
<organism evidence="2 3">
    <name type="scientific">Dreissena polymorpha</name>
    <name type="common">Zebra mussel</name>
    <name type="synonym">Mytilus polymorpha</name>
    <dbReference type="NCBI Taxonomy" id="45954"/>
    <lineage>
        <taxon>Eukaryota</taxon>
        <taxon>Metazoa</taxon>
        <taxon>Spiralia</taxon>
        <taxon>Lophotrochozoa</taxon>
        <taxon>Mollusca</taxon>
        <taxon>Bivalvia</taxon>
        <taxon>Autobranchia</taxon>
        <taxon>Heteroconchia</taxon>
        <taxon>Euheterodonta</taxon>
        <taxon>Imparidentia</taxon>
        <taxon>Neoheterodontei</taxon>
        <taxon>Myida</taxon>
        <taxon>Dreissenoidea</taxon>
        <taxon>Dreissenidae</taxon>
        <taxon>Dreissena</taxon>
    </lineage>
</organism>
<dbReference type="AlphaFoldDB" id="A0A9D4FPQ7"/>
<dbReference type="Proteomes" id="UP000828390">
    <property type="component" value="Unassembled WGS sequence"/>
</dbReference>
<dbReference type="EMBL" id="JAIWYP010000007">
    <property type="protein sequence ID" value="KAH3801946.1"/>
    <property type="molecule type" value="Genomic_DNA"/>
</dbReference>
<evidence type="ECO:0008006" key="4">
    <source>
        <dbReference type="Google" id="ProtNLM"/>
    </source>
</evidence>
<evidence type="ECO:0000256" key="1">
    <source>
        <dbReference type="SAM" id="MobiDB-lite"/>
    </source>
</evidence>
<gene>
    <name evidence="2" type="ORF">DPMN_155611</name>
</gene>
<feature type="compositionally biased region" description="Polar residues" evidence="1">
    <location>
        <begin position="128"/>
        <end position="151"/>
    </location>
</feature>
<feature type="region of interest" description="Disordered" evidence="1">
    <location>
        <begin position="570"/>
        <end position="589"/>
    </location>
</feature>
<accession>A0A9D4FPQ7</accession>
<keyword evidence="3" id="KW-1185">Reference proteome</keyword>